<reference evidence="1 2" key="1">
    <citation type="journal article" date="2018" name="PLoS Genet.">
        <title>Population sequencing reveals clonal diversity and ancestral inbreeding in the grapevine cultivar Chardonnay.</title>
        <authorList>
            <person name="Roach M.J."/>
            <person name="Johnson D.L."/>
            <person name="Bohlmann J."/>
            <person name="van Vuuren H.J."/>
            <person name="Jones S.J."/>
            <person name="Pretorius I.S."/>
            <person name="Schmidt S.A."/>
            <person name="Borneman A.R."/>
        </authorList>
    </citation>
    <scope>NUCLEOTIDE SEQUENCE [LARGE SCALE GENOMIC DNA]</scope>
    <source>
        <strain evidence="2">cv. Chardonnay</strain>
        <tissue evidence="1">Leaf</tissue>
    </source>
</reference>
<sequence>MLLLSSLFSSSSSPHSRLLLLRLHIHLRRSISSSRHRHPHHYSTFLSLILSTPSGPPTLALGKTLVSTGLAAATLLLSIPILRLCQVHLHQARPTGFPSDSDSAFVFRKFSQLVLRRRPPLRYPPPITFSKLQLPPRRRC</sequence>
<organism evidence="1 2">
    <name type="scientific">Vitis vinifera</name>
    <name type="common">Grape</name>
    <dbReference type="NCBI Taxonomy" id="29760"/>
    <lineage>
        <taxon>Eukaryota</taxon>
        <taxon>Viridiplantae</taxon>
        <taxon>Streptophyta</taxon>
        <taxon>Embryophyta</taxon>
        <taxon>Tracheophyta</taxon>
        <taxon>Spermatophyta</taxon>
        <taxon>Magnoliopsida</taxon>
        <taxon>eudicotyledons</taxon>
        <taxon>Gunneridae</taxon>
        <taxon>Pentapetalae</taxon>
        <taxon>rosids</taxon>
        <taxon>Vitales</taxon>
        <taxon>Vitaceae</taxon>
        <taxon>Viteae</taxon>
        <taxon>Vitis</taxon>
    </lineage>
</organism>
<protein>
    <submittedName>
        <fullName evidence="1">Uncharacterized protein</fullName>
    </submittedName>
</protein>
<accession>A0A438D307</accession>
<dbReference type="Proteomes" id="UP000288805">
    <property type="component" value="Unassembled WGS sequence"/>
</dbReference>
<dbReference type="Gene3D" id="3.40.50.300">
    <property type="entry name" value="P-loop containing nucleotide triphosphate hydrolases"/>
    <property type="match status" value="1"/>
</dbReference>
<gene>
    <name evidence="1" type="ORF">CK203_087422</name>
</gene>
<name>A0A438D307_VITVI</name>
<dbReference type="AlphaFoldDB" id="A0A438D307"/>
<evidence type="ECO:0000313" key="1">
    <source>
        <dbReference type="EMBL" id="RVW29845.1"/>
    </source>
</evidence>
<evidence type="ECO:0000313" key="2">
    <source>
        <dbReference type="Proteomes" id="UP000288805"/>
    </source>
</evidence>
<dbReference type="EMBL" id="QGNW01001824">
    <property type="protein sequence ID" value="RVW29845.1"/>
    <property type="molecule type" value="Genomic_DNA"/>
</dbReference>
<proteinExistence type="predicted"/>
<comment type="caution">
    <text evidence="1">The sequence shown here is derived from an EMBL/GenBank/DDBJ whole genome shotgun (WGS) entry which is preliminary data.</text>
</comment>
<dbReference type="InterPro" id="IPR027417">
    <property type="entry name" value="P-loop_NTPase"/>
</dbReference>